<dbReference type="SUPFAM" id="SSF74982">
    <property type="entry name" value="Small protein B (SmpB)"/>
    <property type="match status" value="1"/>
</dbReference>
<dbReference type="InterPro" id="IPR023620">
    <property type="entry name" value="SmpB"/>
</dbReference>
<gene>
    <name evidence="3" type="primary">smpB</name>
    <name evidence="4" type="ORF">HNR32_001003</name>
</gene>
<comment type="subcellular location">
    <subcellularLocation>
        <location evidence="3">Cytoplasm</location>
    </subcellularLocation>
    <text evidence="3">The tmRNA-SmpB complex associates with stalled 70S ribosomes.</text>
</comment>
<dbReference type="CDD" id="cd09294">
    <property type="entry name" value="SmpB"/>
    <property type="match status" value="1"/>
</dbReference>
<dbReference type="Pfam" id="PF01668">
    <property type="entry name" value="SmpB"/>
    <property type="match status" value="1"/>
</dbReference>
<dbReference type="PANTHER" id="PTHR30308:SF2">
    <property type="entry name" value="SSRA-BINDING PROTEIN"/>
    <property type="match status" value="1"/>
</dbReference>
<comment type="similarity">
    <text evidence="3">Belongs to the SmpB family.</text>
</comment>
<evidence type="ECO:0000256" key="3">
    <source>
        <dbReference type="HAMAP-Rule" id="MF_00023"/>
    </source>
</evidence>
<comment type="caution">
    <text evidence="4">The sequence shown here is derived from an EMBL/GenBank/DDBJ whole genome shotgun (WGS) entry which is preliminary data.</text>
</comment>
<evidence type="ECO:0000256" key="2">
    <source>
        <dbReference type="ARBA" id="ARBA00022884"/>
    </source>
</evidence>
<dbReference type="InterPro" id="IPR020081">
    <property type="entry name" value="SsrA-bd_prot_CS"/>
</dbReference>
<evidence type="ECO:0000313" key="4">
    <source>
        <dbReference type="EMBL" id="MBB5335869.1"/>
    </source>
</evidence>
<accession>A0A840UFU3</accession>
<dbReference type="GO" id="GO:0070929">
    <property type="term" value="P:trans-translation"/>
    <property type="evidence" value="ECO:0007669"/>
    <property type="project" value="UniProtKB-UniRule"/>
</dbReference>
<dbReference type="GO" id="GO:0003723">
    <property type="term" value="F:RNA binding"/>
    <property type="evidence" value="ECO:0007669"/>
    <property type="project" value="UniProtKB-UniRule"/>
</dbReference>
<evidence type="ECO:0000256" key="1">
    <source>
        <dbReference type="ARBA" id="ARBA00022490"/>
    </source>
</evidence>
<proteinExistence type="inferred from homology"/>
<dbReference type="NCBIfam" id="NF003843">
    <property type="entry name" value="PRK05422.1"/>
    <property type="match status" value="1"/>
</dbReference>
<keyword evidence="1 3" id="KW-0963">Cytoplasm</keyword>
<dbReference type="PROSITE" id="PS01317">
    <property type="entry name" value="SSRP"/>
    <property type="match status" value="1"/>
</dbReference>
<name>A0A840UFU3_9FIRM</name>
<keyword evidence="2 3" id="KW-0694">RNA-binding</keyword>
<dbReference type="InterPro" id="IPR000037">
    <property type="entry name" value="SsrA-bd_prot"/>
</dbReference>
<keyword evidence="5" id="KW-1185">Reference proteome</keyword>
<comment type="function">
    <text evidence="3">Required for rescue of stalled ribosomes mediated by trans-translation. Binds to transfer-messenger RNA (tmRNA), required for stable association of tmRNA with ribosomes. tmRNA and SmpB together mimic tRNA shape, replacing the anticodon stem-loop with SmpB. tmRNA is encoded by the ssrA gene; the 2 termini fold to resemble tRNA(Ala) and it encodes a 'tag peptide', a short internal open reading frame. During trans-translation Ala-aminoacylated tmRNA acts like a tRNA, entering the A-site of stalled ribosomes, displacing the stalled mRNA. The ribosome then switches to translate the ORF on the tmRNA; the nascent peptide is terminated with the 'tag peptide' encoded by the tmRNA and targeted for degradation. The ribosome is freed to recommence translation, which seems to be the essential function of trans-translation.</text>
</comment>
<dbReference type="EMBL" id="JACHFH010000009">
    <property type="protein sequence ID" value="MBB5335869.1"/>
    <property type="molecule type" value="Genomic_DNA"/>
</dbReference>
<dbReference type="AlphaFoldDB" id="A0A840UFU3"/>
<dbReference type="HAMAP" id="MF_00023">
    <property type="entry name" value="SmpB"/>
    <property type="match status" value="1"/>
</dbReference>
<dbReference type="PANTHER" id="PTHR30308">
    <property type="entry name" value="TMRNA-BINDING COMPONENT OF TRANS-TRANSLATION TAGGING COMPLEX"/>
    <property type="match status" value="1"/>
</dbReference>
<dbReference type="NCBIfam" id="TIGR00086">
    <property type="entry name" value="smpB"/>
    <property type="match status" value="1"/>
</dbReference>
<organism evidence="4 5">
    <name type="scientific">Pectinatus brassicae</name>
    <dbReference type="NCBI Taxonomy" id="862415"/>
    <lineage>
        <taxon>Bacteria</taxon>
        <taxon>Bacillati</taxon>
        <taxon>Bacillota</taxon>
        <taxon>Negativicutes</taxon>
        <taxon>Selenomonadales</taxon>
        <taxon>Selenomonadaceae</taxon>
        <taxon>Pectinatus</taxon>
    </lineage>
</organism>
<dbReference type="GO" id="GO:0070930">
    <property type="term" value="P:trans-translation-dependent protein tagging"/>
    <property type="evidence" value="ECO:0007669"/>
    <property type="project" value="TreeGrafter"/>
</dbReference>
<dbReference type="Gene3D" id="2.40.280.10">
    <property type="match status" value="1"/>
</dbReference>
<dbReference type="GO" id="GO:0005829">
    <property type="term" value="C:cytosol"/>
    <property type="evidence" value="ECO:0007669"/>
    <property type="project" value="TreeGrafter"/>
</dbReference>
<sequence>MGKNNSSIKIVCENRKARHDFFIHETFEAGIALVGTEVKSLRAGKANLKDSFALIKNNEAYLENFHISPYEHGNIFNHDPLRRRKLLMHKAEIIRLFSKTQEKGLTLVPLKIYFSKGKAKVELALASGKKNYDKRQVLAEKTAKREVERALRERQKY</sequence>
<dbReference type="RefSeq" id="WP_183860267.1">
    <property type="nucleotide sequence ID" value="NZ_JACHFH010000009.1"/>
</dbReference>
<evidence type="ECO:0000313" key="5">
    <source>
        <dbReference type="Proteomes" id="UP000559117"/>
    </source>
</evidence>
<dbReference type="Proteomes" id="UP000559117">
    <property type="component" value="Unassembled WGS sequence"/>
</dbReference>
<protein>
    <recommendedName>
        <fullName evidence="3">SsrA-binding protein</fullName>
    </recommendedName>
    <alternativeName>
        <fullName evidence="3">Small protein B</fullName>
    </alternativeName>
</protein>
<reference evidence="4 5" key="1">
    <citation type="submission" date="2020-08" db="EMBL/GenBank/DDBJ databases">
        <title>Genomic Encyclopedia of Type Strains, Phase IV (KMG-IV): sequencing the most valuable type-strain genomes for metagenomic binning, comparative biology and taxonomic classification.</title>
        <authorList>
            <person name="Goeker M."/>
        </authorList>
    </citation>
    <scope>NUCLEOTIDE SEQUENCE [LARGE SCALE GENOMIC DNA]</scope>
    <source>
        <strain evidence="4 5">DSM 24661</strain>
    </source>
</reference>